<dbReference type="RefSeq" id="XP_029232419.1">
    <property type="nucleotide sequence ID" value="XM_029367461.1"/>
</dbReference>
<sequence>MEGPPTDELGASPLPRDLLLERLREKHARLRQHHLDEVQKSQELENLFTSKKMHDLPPSLDLISDEITLALSEIGRRCEEHAVPQVGQLLKDVRAMMNRQLREAYASLEAGYKSAFHKLEEKAAGPRRPQETANAARKSGTAALQRSQSESAPSNEERSQNASSDKDQSKMRVTAAKSFSVREFFSSLLSVFAEITAVLLRCEVVRIFICDEYDNLRCGARFPFDSTVGDPLAGSDMELMLAKEIHTTVCRKFIAVNGREPQRFAVSERDRGAMEEELRQLGWNSMTSCLIFPIFSSEGCGRSYGMIHAVNKQGVAAGRPGLFDENDEVLVSMTARLLGCLMTRYPTKYFQLPVGKKLRKSPISSLTRNDEPHLPPLLEDEVEGAAKVGNKANQMFTRVLFFRAPINAIYQPRSLRKKVRKLESLHIIDKTLSTVEFDIAALEELWRVGHEENTIMHRQCQELNEQLNTLQILLRTVLDAIGASRTLGSMGELASYLQMLELYARQENIPMLAELISQVLLNARLEISLPPELKGLPPGRLSPNEMIRIERRIAEIPSKLKFGAAAPSGVRTYSCDPQRRREQVRFFNQLAEKRALDAAAKGAPKPIRGYKRETEAARAKKVNQPASSLLLFGPTDYASKRPFQLGKHEGGEPPLL</sequence>
<keyword evidence="3" id="KW-1185">Reference proteome</keyword>
<proteinExistence type="predicted"/>
<dbReference type="EMBL" id="MKKU01000012">
    <property type="protein sequence ID" value="RNF27213.1"/>
    <property type="molecule type" value="Genomic_DNA"/>
</dbReference>
<dbReference type="Proteomes" id="UP000284403">
    <property type="component" value="Unassembled WGS sequence"/>
</dbReference>
<comment type="caution">
    <text evidence="2">The sequence shown here is derived from an EMBL/GenBank/DDBJ whole genome shotgun (WGS) entry which is preliminary data.</text>
</comment>
<evidence type="ECO:0000313" key="2">
    <source>
        <dbReference type="EMBL" id="RNF27213.1"/>
    </source>
</evidence>
<feature type="region of interest" description="Disordered" evidence="1">
    <location>
        <begin position="121"/>
        <end position="170"/>
    </location>
</feature>
<protein>
    <submittedName>
        <fullName evidence="2">Uncharacterized protein</fullName>
    </submittedName>
</protein>
<feature type="compositionally biased region" description="Polar residues" evidence="1">
    <location>
        <begin position="142"/>
        <end position="154"/>
    </location>
</feature>
<gene>
    <name evidence="2" type="ORF">Tco025E_00520</name>
</gene>
<reference evidence="2 3" key="1">
    <citation type="journal article" date="2018" name="BMC Genomics">
        <title>Genomic comparison of Trypanosoma conorhini and Trypanosoma rangeli to Trypanosoma cruzi strains of high and low virulence.</title>
        <authorList>
            <person name="Bradwell K.R."/>
            <person name="Koparde V.N."/>
            <person name="Matveyev A.V."/>
            <person name="Serrano M.G."/>
            <person name="Alves J.M."/>
            <person name="Parikh H."/>
            <person name="Huang B."/>
            <person name="Lee V."/>
            <person name="Espinosa-Alvarez O."/>
            <person name="Ortiz P.A."/>
            <person name="Costa-Martins A.G."/>
            <person name="Teixeira M.M."/>
            <person name="Buck G.A."/>
        </authorList>
    </citation>
    <scope>NUCLEOTIDE SEQUENCE [LARGE SCALE GENOMIC DNA]</scope>
    <source>
        <strain evidence="2 3">025E</strain>
    </source>
</reference>
<feature type="compositionally biased region" description="Basic and acidic residues" evidence="1">
    <location>
        <begin position="155"/>
        <end position="170"/>
    </location>
</feature>
<evidence type="ECO:0000313" key="3">
    <source>
        <dbReference type="Proteomes" id="UP000284403"/>
    </source>
</evidence>
<dbReference type="AlphaFoldDB" id="A0A3S5IUP9"/>
<evidence type="ECO:0000256" key="1">
    <source>
        <dbReference type="SAM" id="MobiDB-lite"/>
    </source>
</evidence>
<feature type="compositionally biased region" description="Basic and acidic residues" evidence="1">
    <location>
        <begin position="121"/>
        <end position="130"/>
    </location>
</feature>
<organism evidence="2 3">
    <name type="scientific">Trypanosoma conorhini</name>
    <dbReference type="NCBI Taxonomy" id="83891"/>
    <lineage>
        <taxon>Eukaryota</taxon>
        <taxon>Discoba</taxon>
        <taxon>Euglenozoa</taxon>
        <taxon>Kinetoplastea</taxon>
        <taxon>Metakinetoplastina</taxon>
        <taxon>Trypanosomatida</taxon>
        <taxon>Trypanosomatidae</taxon>
        <taxon>Trypanosoma</taxon>
    </lineage>
</organism>
<dbReference type="OrthoDB" id="272073at2759"/>
<name>A0A3S5IUP9_9TRYP</name>
<accession>A0A3S5IUP9</accession>
<dbReference type="GeneID" id="40314131"/>